<keyword evidence="7" id="KW-0539">Nucleus</keyword>
<feature type="region of interest" description="Disordered" evidence="8">
    <location>
        <begin position="161"/>
        <end position="230"/>
    </location>
</feature>
<feature type="compositionally biased region" description="Polar residues" evidence="8">
    <location>
        <begin position="89"/>
        <end position="103"/>
    </location>
</feature>
<dbReference type="InterPro" id="IPR011993">
    <property type="entry name" value="PH-like_dom_sf"/>
</dbReference>
<evidence type="ECO:0000256" key="2">
    <source>
        <dbReference type="ARBA" id="ARBA00022448"/>
    </source>
</evidence>
<sequence>MAKRVKTQATREAHEREEFSSDENVSDEEATGPKVASSEVLKGRKILKPRSLLNRSSGASAPTPAANPFASVGQSGPSTFSFTPKRPSPLTTNSPLNSANGAANATIDKSNKLKALNNKVVEAILAAQKKDDLADFSPIFTKYIEYMKDLLPTPSAISSLANSASAVTSKPKEESAEPASDVIQVDSASDSESEDEIKVEGPTFSVAAPVSLKFGNQDDDDDIVFSDDSEDDVKVEGPKFTFSAAPSSNFNGVFKLDKKANSEKSSFTLGKKEDPKNEESAPTPTFTFGNPTGGEPNKASASSDSAAPVFSFGKPAEAPASTPAPAFSFGKPAETNVDTKAGGFSFDKPAASSDSKPAPAFSFAKPQTTENPVETKAEAPLFSFGKPADEQKQSTAPAFSFSKSDESKTEPAAPAFSFGKPAEKKEPTFSFGKSPEEKTEASAPVFSFGKPAATETSAKPALSFGAPAQESKSEETASPFKFPTAEATNGDAKPADFTWKPSGEINIQSEKQEPKPLFGTSTGFSFSNSSDSKPVFAFGNKDAASATTASAPAFNFSFKAPESGSNGSNGEAAPAGEEDAAEENDVKGDFGIVKLSEKVEVRTGEEDEDCTITKRAKLMQYHPDNKESPYESKGLGELKLLVNKATNKARLVLRSDGNGNVLLNTNLSRDLKYDKFGNGTMLRCPVISPEGLQTYILKIKTAADVQEVIASIDAAKSNLS</sequence>
<dbReference type="STRING" id="1382522.W6MW82"/>
<evidence type="ECO:0000313" key="10">
    <source>
        <dbReference type="EMBL" id="CDK26990.1"/>
    </source>
</evidence>
<feature type="compositionally biased region" description="Low complexity" evidence="8">
    <location>
        <begin position="347"/>
        <end position="364"/>
    </location>
</feature>
<comment type="subcellular location">
    <subcellularLocation>
        <location evidence="1">Nucleus</location>
        <location evidence="1">Nuclear pore complex</location>
    </subcellularLocation>
</comment>
<dbReference type="SUPFAM" id="SSF50729">
    <property type="entry name" value="PH domain-like"/>
    <property type="match status" value="1"/>
</dbReference>
<dbReference type="InterPro" id="IPR053074">
    <property type="entry name" value="NPC_Nucleoporin"/>
</dbReference>
<feature type="region of interest" description="Disordered" evidence="8">
    <location>
        <begin position="1"/>
        <end position="103"/>
    </location>
</feature>
<dbReference type="EMBL" id="HG793127">
    <property type="protein sequence ID" value="CDK26990.1"/>
    <property type="molecule type" value="Genomic_DNA"/>
</dbReference>
<evidence type="ECO:0000256" key="5">
    <source>
        <dbReference type="ARBA" id="ARBA00023010"/>
    </source>
</evidence>
<evidence type="ECO:0000256" key="8">
    <source>
        <dbReference type="SAM" id="MobiDB-lite"/>
    </source>
</evidence>
<feature type="region of interest" description="Disordered" evidence="8">
    <location>
        <begin position="265"/>
        <end position="500"/>
    </location>
</feature>
<dbReference type="RefSeq" id="XP_022458986.1">
    <property type="nucleotide sequence ID" value="XM_022603264.1"/>
</dbReference>
<dbReference type="PANTHER" id="PTHR38697:SF1">
    <property type="entry name" value="NUCLEAR PORE COMPLEX PROTEIN SIMILAR TO S. CEREVISIAE NUP2 (EUROFUNG)"/>
    <property type="match status" value="1"/>
</dbReference>
<dbReference type="GeneID" id="34520374"/>
<dbReference type="InterPro" id="IPR015007">
    <property type="entry name" value="NUP2/50/61"/>
</dbReference>
<accession>W6MW82</accession>
<feature type="compositionally biased region" description="Low complexity" evidence="8">
    <location>
        <begin position="315"/>
        <end position="326"/>
    </location>
</feature>
<keyword evidence="3" id="KW-0509">mRNA transport</keyword>
<feature type="region of interest" description="Disordered" evidence="8">
    <location>
        <begin position="561"/>
        <end position="586"/>
    </location>
</feature>
<evidence type="ECO:0000256" key="6">
    <source>
        <dbReference type="ARBA" id="ARBA00023132"/>
    </source>
</evidence>
<dbReference type="Pfam" id="PF08911">
    <property type="entry name" value="NUP50"/>
    <property type="match status" value="1"/>
</dbReference>
<dbReference type="AlphaFoldDB" id="W6MW82"/>
<dbReference type="PROSITE" id="PS50196">
    <property type="entry name" value="RANBD1"/>
    <property type="match status" value="1"/>
</dbReference>
<evidence type="ECO:0000256" key="3">
    <source>
        <dbReference type="ARBA" id="ARBA00022816"/>
    </source>
</evidence>
<dbReference type="Proteomes" id="UP000019384">
    <property type="component" value="Unassembled WGS sequence"/>
</dbReference>
<keyword evidence="2" id="KW-0813">Transport</keyword>
<feature type="compositionally biased region" description="Acidic residues" evidence="8">
    <location>
        <begin position="20"/>
        <end position="30"/>
    </location>
</feature>
<keyword evidence="4" id="KW-0653">Protein transport</keyword>
<feature type="compositionally biased region" description="Basic and acidic residues" evidence="8">
    <location>
        <begin position="9"/>
        <end position="19"/>
    </location>
</feature>
<dbReference type="OrthoDB" id="185618at2759"/>
<feature type="compositionally biased region" description="Basic and acidic residues" evidence="8">
    <location>
        <begin position="270"/>
        <end position="279"/>
    </location>
</feature>
<name>W6MW82_9ASCO</name>
<evidence type="ECO:0000256" key="1">
    <source>
        <dbReference type="ARBA" id="ARBA00004567"/>
    </source>
</evidence>
<feature type="compositionally biased region" description="Low complexity" evidence="8">
    <location>
        <begin position="282"/>
        <end position="296"/>
    </location>
</feature>
<dbReference type="HOGENOM" id="CLU_018357_0_0_1"/>
<keyword evidence="6" id="KW-0906">Nuclear pore complex</keyword>
<dbReference type="PANTHER" id="PTHR38697">
    <property type="entry name" value="NUCLEAR PORE COMPLEX PROTEIN SIMILAR TO S. CEREVISIAE NUP2 (EUROFUNG)"/>
    <property type="match status" value="1"/>
</dbReference>
<gene>
    <name evidence="10" type="ORF">KUCA_T00002967001</name>
</gene>
<keyword evidence="5" id="KW-0811">Translocation</keyword>
<protein>
    <recommendedName>
        <fullName evidence="9">RanBD1 domain-containing protein</fullName>
    </recommendedName>
</protein>
<evidence type="ECO:0000313" key="11">
    <source>
        <dbReference type="Proteomes" id="UP000019384"/>
    </source>
</evidence>
<proteinExistence type="predicted"/>
<dbReference type="GO" id="GO:0015031">
    <property type="term" value="P:protein transport"/>
    <property type="evidence" value="ECO:0007669"/>
    <property type="project" value="UniProtKB-KW"/>
</dbReference>
<feature type="compositionally biased region" description="Polar residues" evidence="8">
    <location>
        <begin position="72"/>
        <end position="82"/>
    </location>
</feature>
<reference evidence="10" key="1">
    <citation type="submission" date="2013-12" db="EMBL/GenBank/DDBJ databases">
        <authorList>
            <person name="Genoscope - CEA"/>
        </authorList>
    </citation>
    <scope>NUCLEOTIDE SEQUENCE</scope>
    <source>
        <strain evidence="10">CBS 1993</strain>
    </source>
</reference>
<dbReference type="Pfam" id="PF00638">
    <property type="entry name" value="Ran_BP1"/>
    <property type="match status" value="1"/>
</dbReference>
<dbReference type="GO" id="GO:0051028">
    <property type="term" value="P:mRNA transport"/>
    <property type="evidence" value="ECO:0007669"/>
    <property type="project" value="UniProtKB-KW"/>
</dbReference>
<dbReference type="InterPro" id="IPR000156">
    <property type="entry name" value="Ran_bind_dom"/>
</dbReference>
<keyword evidence="11" id="KW-1185">Reference proteome</keyword>
<organism evidence="10 11">
    <name type="scientific">Kuraishia capsulata CBS 1993</name>
    <dbReference type="NCBI Taxonomy" id="1382522"/>
    <lineage>
        <taxon>Eukaryota</taxon>
        <taxon>Fungi</taxon>
        <taxon>Dikarya</taxon>
        <taxon>Ascomycota</taxon>
        <taxon>Saccharomycotina</taxon>
        <taxon>Pichiomycetes</taxon>
        <taxon>Pichiales</taxon>
        <taxon>Pichiaceae</taxon>
        <taxon>Kuraishia</taxon>
    </lineage>
</organism>
<dbReference type="SMART" id="SM00160">
    <property type="entry name" value="RanBD"/>
    <property type="match status" value="1"/>
</dbReference>
<reference evidence="10" key="2">
    <citation type="submission" date="2014-02" db="EMBL/GenBank/DDBJ databases">
        <title>Complete DNA sequence of /Kuraishia capsulata/ illustrates novel genomic features among budding yeasts (/Saccharomycotina/).</title>
        <authorList>
            <person name="Morales L."/>
            <person name="Noel B."/>
            <person name="Porcel B."/>
            <person name="Marcet-Houben M."/>
            <person name="Hullo M-F."/>
            <person name="Sacerdot C."/>
            <person name="Tekaia F."/>
            <person name="Leh-Louis V."/>
            <person name="Despons L."/>
            <person name="Khanna V."/>
            <person name="Aury J-M."/>
            <person name="Barbe V."/>
            <person name="Couloux A."/>
            <person name="Labadie K."/>
            <person name="Pelletier E."/>
            <person name="Souciet J-L."/>
            <person name="Boekhout T."/>
            <person name="Gabaldon T."/>
            <person name="Wincker P."/>
            <person name="Dujon B."/>
        </authorList>
    </citation>
    <scope>NUCLEOTIDE SEQUENCE</scope>
    <source>
        <strain evidence="10">CBS 1993</strain>
    </source>
</reference>
<dbReference type="Gene3D" id="2.30.29.30">
    <property type="entry name" value="Pleckstrin-homology domain (PH domain)/Phosphotyrosine-binding domain (PTB)"/>
    <property type="match status" value="1"/>
</dbReference>
<evidence type="ECO:0000256" key="4">
    <source>
        <dbReference type="ARBA" id="ARBA00022927"/>
    </source>
</evidence>
<evidence type="ECO:0000256" key="7">
    <source>
        <dbReference type="ARBA" id="ARBA00023242"/>
    </source>
</evidence>
<feature type="compositionally biased region" description="Acidic residues" evidence="8">
    <location>
        <begin position="217"/>
        <end position="230"/>
    </location>
</feature>
<feature type="domain" description="RanBD1" evidence="9">
    <location>
        <begin position="592"/>
        <end position="674"/>
    </location>
</feature>
<evidence type="ECO:0000259" key="9">
    <source>
        <dbReference type="PROSITE" id="PS50196"/>
    </source>
</evidence>
<dbReference type="GO" id="GO:0005643">
    <property type="term" value="C:nuclear pore"/>
    <property type="evidence" value="ECO:0007669"/>
    <property type="project" value="UniProtKB-SubCell"/>
</dbReference>